<keyword evidence="1" id="KW-1133">Transmembrane helix</keyword>
<keyword evidence="1" id="KW-0472">Membrane</keyword>
<accession>A0A396SZQ8</accession>
<comment type="caution">
    <text evidence="2">The sequence shown here is derived from an EMBL/GenBank/DDBJ whole genome shotgun (WGS) entry which is preliminary data.</text>
</comment>
<evidence type="ECO:0000313" key="3">
    <source>
        <dbReference type="Proteomes" id="UP000265862"/>
    </source>
</evidence>
<name>A0A396SZQ8_9LACO</name>
<evidence type="ECO:0000313" key="2">
    <source>
        <dbReference type="EMBL" id="RHW55079.1"/>
    </source>
</evidence>
<keyword evidence="1" id="KW-0812">Transmembrane</keyword>
<dbReference type="AlphaFoldDB" id="A0A396SZQ8"/>
<gene>
    <name evidence="2" type="ORF">DS835_01510</name>
</gene>
<proteinExistence type="predicted"/>
<dbReference type="EMBL" id="QOCV01000003">
    <property type="protein sequence ID" value="RHW55079.1"/>
    <property type="molecule type" value="Genomic_DNA"/>
</dbReference>
<reference evidence="2 3" key="1">
    <citation type="submission" date="2018-07" db="EMBL/GenBank/DDBJ databases">
        <title>Genome sequences of six Lactobacillus spp. isolated from bumble bee guts.</title>
        <authorList>
            <person name="Motta E.V.S."/>
            <person name="Moran N.A."/>
        </authorList>
    </citation>
    <scope>NUCLEOTIDE SEQUENCE [LARGE SCALE GENOMIC DNA]</scope>
    <source>
        <strain evidence="2 3">OCC3</strain>
    </source>
</reference>
<dbReference type="Proteomes" id="UP000265862">
    <property type="component" value="Unassembled WGS sequence"/>
</dbReference>
<protein>
    <submittedName>
        <fullName evidence="2">Uncharacterized protein</fullName>
    </submittedName>
</protein>
<organism evidence="2 3">
    <name type="scientific">Lactobacillus bombicola</name>
    <dbReference type="NCBI Taxonomy" id="1505723"/>
    <lineage>
        <taxon>Bacteria</taxon>
        <taxon>Bacillati</taxon>
        <taxon>Bacillota</taxon>
        <taxon>Bacilli</taxon>
        <taxon>Lactobacillales</taxon>
        <taxon>Lactobacillaceae</taxon>
        <taxon>Lactobacillus</taxon>
    </lineage>
</organism>
<sequence>MKYINILFDFFFGSLSKFLSYAMLHVKLCLVAFALSIIFIILVAILANKGKIFGFWWQLNRALDKFVNIGLVITSILLTIVLIIIGIYLLAVYKGL</sequence>
<feature type="transmembrane region" description="Helical" evidence="1">
    <location>
        <begin position="21"/>
        <end position="46"/>
    </location>
</feature>
<evidence type="ECO:0000256" key="1">
    <source>
        <dbReference type="SAM" id="Phobius"/>
    </source>
</evidence>
<feature type="transmembrane region" description="Helical" evidence="1">
    <location>
        <begin position="66"/>
        <end position="93"/>
    </location>
</feature>